<protein>
    <submittedName>
        <fullName evidence="1">Uncharacterized protein</fullName>
    </submittedName>
</protein>
<sequence length="145" mass="15803">MTSRVTREPGSDSLEKAILSRSRSRAKAKGVPFSLTYLDIVIPDHCPILGIKLERGTSYGLDTSPSLDRIVPKLGYVPGNVRVISNRANRIKSDSTPEELSRILTYVLENDPTKAKSRRRLHANFPAAHAALAAAPDVQPGQSNT</sequence>
<name>T0HE78_9SPHN</name>
<dbReference type="PATRIC" id="fig|1096930.3.peg.3387"/>
<reference evidence="1 2" key="1">
    <citation type="journal article" date="2013" name="Genome Announc.">
        <title>Genome Sequence of Novosphingobium lindaniclasticum LE124T, Isolated from a Hexachlorocyclohexane Dumpsite.</title>
        <authorList>
            <person name="Saxena A."/>
            <person name="Nayyar N."/>
            <person name="Sangwan N."/>
            <person name="Kumari R."/>
            <person name="Khurana J.P."/>
            <person name="Lal R."/>
        </authorList>
    </citation>
    <scope>NUCLEOTIDE SEQUENCE [LARGE SCALE GENOMIC DNA]</scope>
    <source>
        <strain evidence="1 2">LE124</strain>
    </source>
</reference>
<gene>
    <name evidence="1" type="ORF">L284_17070</name>
</gene>
<dbReference type="Proteomes" id="UP000015527">
    <property type="component" value="Unassembled WGS sequence"/>
</dbReference>
<evidence type="ECO:0000313" key="2">
    <source>
        <dbReference type="Proteomes" id="UP000015527"/>
    </source>
</evidence>
<evidence type="ECO:0000313" key="1">
    <source>
        <dbReference type="EMBL" id="EQB10403.1"/>
    </source>
</evidence>
<dbReference type="Gene3D" id="3.30.40.220">
    <property type="match status" value="1"/>
</dbReference>
<accession>T0HE78</accession>
<dbReference type="eggNOG" id="ENOG5031D6K">
    <property type="taxonomic scope" value="Bacteria"/>
</dbReference>
<organism evidence="1 2">
    <name type="scientific">Novosphingobium lindaniclasticum LE124</name>
    <dbReference type="NCBI Taxonomy" id="1096930"/>
    <lineage>
        <taxon>Bacteria</taxon>
        <taxon>Pseudomonadati</taxon>
        <taxon>Pseudomonadota</taxon>
        <taxon>Alphaproteobacteria</taxon>
        <taxon>Sphingomonadales</taxon>
        <taxon>Sphingomonadaceae</taxon>
        <taxon>Novosphingobium</taxon>
    </lineage>
</organism>
<dbReference type="AlphaFoldDB" id="T0HE78"/>
<dbReference type="EMBL" id="ATHL01000110">
    <property type="protein sequence ID" value="EQB10403.1"/>
    <property type="molecule type" value="Genomic_DNA"/>
</dbReference>
<keyword evidence="2" id="KW-1185">Reference proteome</keyword>
<proteinExistence type="predicted"/>
<comment type="caution">
    <text evidence="1">The sequence shown here is derived from an EMBL/GenBank/DDBJ whole genome shotgun (WGS) entry which is preliminary data.</text>
</comment>